<name>A0ABU9U143_9GAMM</name>
<dbReference type="RefSeq" id="WP_054206046.1">
    <property type="nucleotide sequence ID" value="NZ_JBBMQU010000011.1"/>
</dbReference>
<keyword evidence="3" id="KW-1185">Reference proteome</keyword>
<protein>
    <submittedName>
        <fullName evidence="2">ASCH domain-containing protein</fullName>
    </submittedName>
</protein>
<dbReference type="Gene3D" id="3.10.400.10">
    <property type="entry name" value="Sulfate adenylyltransferase"/>
    <property type="match status" value="1"/>
</dbReference>
<dbReference type="InterPro" id="IPR009326">
    <property type="entry name" value="DUF984"/>
</dbReference>
<dbReference type="EMBL" id="JBBMQU010000011">
    <property type="protein sequence ID" value="MEM5550757.1"/>
    <property type="molecule type" value="Genomic_DNA"/>
</dbReference>
<feature type="domain" description="ASCH" evidence="1">
    <location>
        <begin position="32"/>
        <end position="155"/>
    </location>
</feature>
<dbReference type="CDD" id="cd06553">
    <property type="entry name" value="ASCH_Ef3133_like"/>
    <property type="match status" value="1"/>
</dbReference>
<sequence>MLPHLSNQHAIERLICAFNKATGRSLQTLPAWYFCDNEIDANDCANLVLQNIKTATTTSLYWFEHNNEALPTAGDLNIFTDWQGNPLGIIETTHVAIIPYNEITAQYAALEGEGDKSLAYWQKVHWAYYQRELAGTDFSRSETMPLVCEQFKRVFVV</sequence>
<proteinExistence type="predicted"/>
<dbReference type="Pfam" id="PF04266">
    <property type="entry name" value="ASCH"/>
    <property type="match status" value="1"/>
</dbReference>
<dbReference type="InterPro" id="IPR007374">
    <property type="entry name" value="ASCH_domain"/>
</dbReference>
<dbReference type="PANTHER" id="PTHR39203">
    <property type="entry name" value="CYTOPLASMIC PROTEIN-RELATED"/>
    <property type="match status" value="1"/>
</dbReference>
<dbReference type="SMART" id="SM01022">
    <property type="entry name" value="ASCH"/>
    <property type="match status" value="1"/>
</dbReference>
<organism evidence="2 3">
    <name type="scientific">Pseudoalteromonas neustonica</name>
    <dbReference type="NCBI Taxonomy" id="1840331"/>
    <lineage>
        <taxon>Bacteria</taxon>
        <taxon>Pseudomonadati</taxon>
        <taxon>Pseudomonadota</taxon>
        <taxon>Gammaproteobacteria</taxon>
        <taxon>Alteromonadales</taxon>
        <taxon>Pseudoalteromonadaceae</taxon>
        <taxon>Pseudoalteromonas</taxon>
    </lineage>
</organism>
<dbReference type="InterPro" id="IPR015947">
    <property type="entry name" value="PUA-like_sf"/>
</dbReference>
<dbReference type="Proteomes" id="UP001388366">
    <property type="component" value="Unassembled WGS sequence"/>
</dbReference>
<accession>A0ABU9U143</accession>
<evidence type="ECO:0000313" key="3">
    <source>
        <dbReference type="Proteomes" id="UP001388366"/>
    </source>
</evidence>
<dbReference type="PANTHER" id="PTHR39203:SF1">
    <property type="entry name" value="CYTOPLASMIC PROTEIN"/>
    <property type="match status" value="1"/>
</dbReference>
<reference evidence="2 3" key="1">
    <citation type="submission" date="2024-03" db="EMBL/GenBank/DDBJ databases">
        <title>Community enrichment and isolation of bacterial strains for fucoidan degradation.</title>
        <authorList>
            <person name="Sichert A."/>
        </authorList>
    </citation>
    <scope>NUCLEOTIDE SEQUENCE [LARGE SCALE GENOMIC DNA]</scope>
    <source>
        <strain evidence="2 3">AS81</strain>
    </source>
</reference>
<evidence type="ECO:0000313" key="2">
    <source>
        <dbReference type="EMBL" id="MEM5550757.1"/>
    </source>
</evidence>
<comment type="caution">
    <text evidence="2">The sequence shown here is derived from an EMBL/GenBank/DDBJ whole genome shotgun (WGS) entry which is preliminary data.</text>
</comment>
<dbReference type="PIRSF" id="PIRSF021320">
    <property type="entry name" value="DUF984"/>
    <property type="match status" value="1"/>
</dbReference>
<dbReference type="SUPFAM" id="SSF88697">
    <property type="entry name" value="PUA domain-like"/>
    <property type="match status" value="1"/>
</dbReference>
<evidence type="ECO:0000259" key="1">
    <source>
        <dbReference type="SMART" id="SM01022"/>
    </source>
</evidence>
<gene>
    <name evidence="2" type="ORF">WNY63_08455</name>
</gene>